<dbReference type="RefSeq" id="WP_156192820.1">
    <property type="nucleotide sequence ID" value="NZ_CP046452.1"/>
</dbReference>
<dbReference type="AlphaFoldDB" id="A0A6B8VUU5"/>
<evidence type="ECO:0000313" key="4">
    <source>
        <dbReference type="Proteomes" id="UP000427071"/>
    </source>
</evidence>
<keyword evidence="1" id="KW-0472">Membrane</keyword>
<feature type="transmembrane region" description="Helical" evidence="1">
    <location>
        <begin position="248"/>
        <end position="273"/>
    </location>
</feature>
<protein>
    <recommendedName>
        <fullName evidence="2">DUF1648 domain-containing protein</fullName>
    </recommendedName>
</protein>
<dbReference type="EMBL" id="CP046452">
    <property type="protein sequence ID" value="QGU02496.1"/>
    <property type="molecule type" value="Genomic_DNA"/>
</dbReference>
<name>A0A6B8VUU5_9CORY</name>
<evidence type="ECO:0000259" key="2">
    <source>
        <dbReference type="Pfam" id="PF07853"/>
    </source>
</evidence>
<dbReference type="KEGG" id="ckw:CKALI_08180"/>
<feature type="transmembrane region" description="Helical" evidence="1">
    <location>
        <begin position="214"/>
        <end position="236"/>
    </location>
</feature>
<dbReference type="PANTHER" id="PTHR37810">
    <property type="entry name" value="IMMUNITY PROTEIN SDPI"/>
    <property type="match status" value="1"/>
</dbReference>
<feature type="domain" description="DUF1648" evidence="2">
    <location>
        <begin position="130"/>
        <end position="177"/>
    </location>
</feature>
<evidence type="ECO:0000313" key="3">
    <source>
        <dbReference type="EMBL" id="QGU02496.1"/>
    </source>
</evidence>
<proteinExistence type="predicted"/>
<feature type="transmembrane region" description="Helical" evidence="1">
    <location>
        <begin position="330"/>
        <end position="347"/>
    </location>
</feature>
<keyword evidence="1" id="KW-1133">Transmembrane helix</keyword>
<sequence>MTFELIFIALMNALVFWSGTLLTRLAPRTTAFGYRVSEDFDRRAVFRPFTRALELAAVAAFILTLALDIGAGALLGLLALPLTLFLWFHGRSKVRPQEFHGEPTGSVTDDAENLIEVPPVSLLGYWLGLLVIAVTAAYVAARWANIPERFATHFSGNWEPDAWSDKSVLGVFGLTFLNFGLLVLMAGSVLPFLKLKIYARTDPSEAGKKATGAVISAAATALGWFTCALVVCLSLMQLSIVLPAWQSAGTLALIGTLAASIGGTIGMIAYIMVKADKARGGLRPQFNYRDDDQFYKGGMFYNNPNDPARVVDKRDGLGVDFNYAHAPGKIFAVAVVVLLVAPLLLLFL</sequence>
<dbReference type="InterPro" id="IPR012867">
    <property type="entry name" value="DUF1648"/>
</dbReference>
<keyword evidence="4" id="KW-1185">Reference proteome</keyword>
<feature type="transmembrane region" description="Helical" evidence="1">
    <location>
        <begin position="44"/>
        <end position="63"/>
    </location>
</feature>
<evidence type="ECO:0000256" key="1">
    <source>
        <dbReference type="SAM" id="Phobius"/>
    </source>
</evidence>
<dbReference type="Pfam" id="PF07853">
    <property type="entry name" value="DUF1648"/>
    <property type="match status" value="1"/>
</dbReference>
<dbReference type="PANTHER" id="PTHR37810:SF5">
    <property type="entry name" value="IMMUNITY PROTEIN SDPI"/>
    <property type="match status" value="1"/>
</dbReference>
<feature type="transmembrane region" description="Helical" evidence="1">
    <location>
        <begin position="69"/>
        <end position="88"/>
    </location>
</feature>
<feature type="transmembrane region" description="Helical" evidence="1">
    <location>
        <begin position="168"/>
        <end position="193"/>
    </location>
</feature>
<feature type="transmembrane region" description="Helical" evidence="1">
    <location>
        <begin position="6"/>
        <end position="23"/>
    </location>
</feature>
<organism evidence="3 4">
    <name type="scientific">Corynebacterium kalinowskii</name>
    <dbReference type="NCBI Taxonomy" id="2675216"/>
    <lineage>
        <taxon>Bacteria</taxon>
        <taxon>Bacillati</taxon>
        <taxon>Actinomycetota</taxon>
        <taxon>Actinomycetes</taxon>
        <taxon>Mycobacteriales</taxon>
        <taxon>Corynebacteriaceae</taxon>
        <taxon>Corynebacterium</taxon>
    </lineage>
</organism>
<dbReference type="Proteomes" id="UP000427071">
    <property type="component" value="Chromosome"/>
</dbReference>
<keyword evidence="1" id="KW-0812">Transmembrane</keyword>
<dbReference type="GO" id="GO:0009636">
    <property type="term" value="P:response to toxic substance"/>
    <property type="evidence" value="ECO:0007669"/>
    <property type="project" value="TreeGrafter"/>
</dbReference>
<reference evidence="4" key="1">
    <citation type="submission" date="2019-11" db="EMBL/GenBank/DDBJ databases">
        <title>Complete genome sequence of Corynebacterium kalinowskii 1959, a novel Corynebacterium species isolated from soil of a small paddock in Vilsendorf, Germany.</title>
        <authorList>
            <person name="Schaffert L."/>
            <person name="Ruwe M."/>
            <person name="Milse J."/>
            <person name="Hanuschka K."/>
            <person name="Ortseifen V."/>
            <person name="Droste J."/>
            <person name="Brandt D."/>
            <person name="Schlueter L."/>
            <person name="Kutter Y."/>
            <person name="Vinke S."/>
            <person name="Viehoefer P."/>
            <person name="Jacob L."/>
            <person name="Luebke N.-C."/>
            <person name="Schulte-Berndt E."/>
            <person name="Hain C."/>
            <person name="Linder M."/>
            <person name="Schmidt P."/>
            <person name="Wollenschlaeger L."/>
            <person name="Luttermann T."/>
            <person name="Thieme E."/>
            <person name="Hassa J."/>
            <person name="Haak M."/>
            <person name="Wittchen M."/>
            <person name="Mentz A."/>
            <person name="Persicke M."/>
            <person name="Busche T."/>
            <person name="Ruckert C."/>
        </authorList>
    </citation>
    <scope>NUCLEOTIDE SEQUENCE [LARGE SCALE GENOMIC DNA]</scope>
    <source>
        <strain evidence="4">1959</strain>
    </source>
</reference>
<gene>
    <name evidence="3" type="ORF">CKALI_08180</name>
</gene>
<accession>A0A6B8VUU5</accession>
<feature type="transmembrane region" description="Helical" evidence="1">
    <location>
        <begin position="122"/>
        <end position="141"/>
    </location>
</feature>